<accession>A0A4Q7YQD5</accession>
<organism evidence="1 2">
    <name type="scientific">Edaphobacter modestus</name>
    <dbReference type="NCBI Taxonomy" id="388466"/>
    <lineage>
        <taxon>Bacteria</taxon>
        <taxon>Pseudomonadati</taxon>
        <taxon>Acidobacteriota</taxon>
        <taxon>Terriglobia</taxon>
        <taxon>Terriglobales</taxon>
        <taxon>Acidobacteriaceae</taxon>
        <taxon>Edaphobacter</taxon>
    </lineage>
</organism>
<dbReference type="GO" id="GO:0016740">
    <property type="term" value="F:transferase activity"/>
    <property type="evidence" value="ECO:0007669"/>
    <property type="project" value="UniProtKB-KW"/>
</dbReference>
<keyword evidence="1" id="KW-0808">Transferase</keyword>
<evidence type="ECO:0000313" key="2">
    <source>
        <dbReference type="Proteomes" id="UP000292958"/>
    </source>
</evidence>
<dbReference type="AlphaFoldDB" id="A0A4Q7YQD5"/>
<dbReference type="OrthoDB" id="9816564at2"/>
<dbReference type="Pfam" id="PF13692">
    <property type="entry name" value="Glyco_trans_1_4"/>
    <property type="match status" value="1"/>
</dbReference>
<comment type="caution">
    <text evidence="1">The sequence shown here is derived from an EMBL/GenBank/DDBJ whole genome shotgun (WGS) entry which is preliminary data.</text>
</comment>
<dbReference type="SUPFAM" id="SSF53756">
    <property type="entry name" value="UDP-Glycosyltransferase/glycogen phosphorylase"/>
    <property type="match status" value="1"/>
</dbReference>
<gene>
    <name evidence="1" type="ORF">BDD14_0270</name>
</gene>
<name>A0A4Q7YQD5_9BACT</name>
<dbReference type="Proteomes" id="UP000292958">
    <property type="component" value="Unassembled WGS sequence"/>
</dbReference>
<evidence type="ECO:0000313" key="1">
    <source>
        <dbReference type="EMBL" id="RZU38955.1"/>
    </source>
</evidence>
<dbReference type="RefSeq" id="WP_130417240.1">
    <property type="nucleotide sequence ID" value="NZ_SHKW01000001.1"/>
</dbReference>
<reference evidence="1 2" key="1">
    <citation type="submission" date="2019-02" db="EMBL/GenBank/DDBJ databases">
        <title>Genomic Encyclopedia of Archaeal and Bacterial Type Strains, Phase II (KMG-II): from individual species to whole genera.</title>
        <authorList>
            <person name="Goeker M."/>
        </authorList>
    </citation>
    <scope>NUCLEOTIDE SEQUENCE [LARGE SCALE GENOMIC DNA]</scope>
    <source>
        <strain evidence="1 2">DSM 18101</strain>
    </source>
</reference>
<keyword evidence="2" id="KW-1185">Reference proteome</keyword>
<dbReference type="Gene3D" id="3.40.50.2000">
    <property type="entry name" value="Glycogen Phosphorylase B"/>
    <property type="match status" value="1"/>
</dbReference>
<dbReference type="EMBL" id="SHKW01000001">
    <property type="protein sequence ID" value="RZU38955.1"/>
    <property type="molecule type" value="Genomic_DNA"/>
</dbReference>
<protein>
    <submittedName>
        <fullName evidence="1">Glycosyltransferase involved in cell wall biosynthesis</fullName>
    </submittedName>
</protein>
<sequence>MMRSKKTCEGPWHLLDVGSIWMKEFASALAEQVKVIAWEPRFEILGAFNNATNIVELADPPLRLRSFVQQRGYARPVVKTLFPYRRKVLRHLLDQTPLPSSATLVCTTPYYADVAERWQGPIIYYSTDLTWRYEGLDPIQVKKLDRRLFHVADLVCPNSQRIADYFTEEGCNPDKVVIVPNATRRSNVPDMIREDPEELPPDVQDLQRPVLGVLGDLSGNMDWIFIEKAIELTPKFSWLFIGPTHRKVHDPLQDAARTRVMQTAKFIGMKPYGELQRYARCLDVAVLPYLKKEPTYSGSSTRFYEHLAAGRPMLATRGFHELLQKQGLLYLVDTAEELAEGTERLLELGFRDGHEADRFSASRYGTWSFRALTMRNALSAILSD</sequence>
<proteinExistence type="predicted"/>